<dbReference type="InterPro" id="IPR005642">
    <property type="entry name" value="LysO"/>
</dbReference>
<keyword evidence="3" id="KW-1185">Reference proteome</keyword>
<dbReference type="STRING" id="1120976.SAMN03080606_04090"/>
<feature type="transmembrane region" description="Helical" evidence="1">
    <location>
        <begin position="28"/>
        <end position="45"/>
    </location>
</feature>
<protein>
    <recommendedName>
        <fullName evidence="4">Lysine exporter LysO family protein</fullName>
    </recommendedName>
</protein>
<dbReference type="PANTHER" id="PTHR35804:SF1">
    <property type="entry name" value="LYSINE EXPORTER LYSO"/>
    <property type="match status" value="1"/>
</dbReference>
<evidence type="ECO:0008006" key="4">
    <source>
        <dbReference type="Google" id="ProtNLM"/>
    </source>
</evidence>
<sequence>MTIKILVAVFIGIFTGFFMFPTDLLNHIDLLINFGLCLLLLFVGIDIGRQKDVFSKIKTMGLKILWVPIMIGIGSILGAMVGGLFLNIPYNEAGAIGAGFGWYSLSAIELSKHSSQLGTLAFVTNISREVIALACIPIVAKYIGKFEAIAPAGATAMDTTLPIISRSTDASVAIVSFITGVMLSSLVPILVPLMMAVNF</sequence>
<dbReference type="GO" id="GO:0005886">
    <property type="term" value="C:plasma membrane"/>
    <property type="evidence" value="ECO:0007669"/>
    <property type="project" value="TreeGrafter"/>
</dbReference>
<dbReference type="GO" id="GO:0015661">
    <property type="term" value="F:L-lysine efflux transmembrane transporter activity"/>
    <property type="evidence" value="ECO:0007669"/>
    <property type="project" value="InterPro"/>
</dbReference>
<gene>
    <name evidence="2" type="ORF">SAMN03080606_04090</name>
</gene>
<feature type="transmembrane region" description="Helical" evidence="1">
    <location>
        <begin position="5"/>
        <end position="22"/>
    </location>
</feature>
<reference evidence="2 3" key="1">
    <citation type="submission" date="2016-10" db="EMBL/GenBank/DDBJ databases">
        <authorList>
            <person name="de Groot N.N."/>
        </authorList>
    </citation>
    <scope>NUCLEOTIDE SEQUENCE [LARGE SCALE GENOMIC DNA]</scope>
    <source>
        <strain evidence="2 3">DSM 18978</strain>
    </source>
</reference>
<proteinExistence type="predicted"/>
<dbReference type="EMBL" id="FMUS01000040">
    <property type="protein sequence ID" value="SCZ08169.1"/>
    <property type="molecule type" value="Genomic_DNA"/>
</dbReference>
<organism evidence="2 3">
    <name type="scientific">Alkaliphilus peptidifermentans DSM 18978</name>
    <dbReference type="NCBI Taxonomy" id="1120976"/>
    <lineage>
        <taxon>Bacteria</taxon>
        <taxon>Bacillati</taxon>
        <taxon>Bacillota</taxon>
        <taxon>Clostridia</taxon>
        <taxon>Peptostreptococcales</taxon>
        <taxon>Natronincolaceae</taxon>
        <taxon>Alkaliphilus</taxon>
    </lineage>
</organism>
<dbReference type="Proteomes" id="UP000198636">
    <property type="component" value="Unassembled WGS sequence"/>
</dbReference>
<feature type="transmembrane region" description="Helical" evidence="1">
    <location>
        <begin position="65"/>
        <end position="86"/>
    </location>
</feature>
<dbReference type="Pfam" id="PF03956">
    <property type="entry name" value="Lys_export"/>
    <property type="match status" value="1"/>
</dbReference>
<dbReference type="PANTHER" id="PTHR35804">
    <property type="entry name" value="LYSINE EXPORTER LYSO"/>
    <property type="match status" value="1"/>
</dbReference>
<evidence type="ECO:0000256" key="1">
    <source>
        <dbReference type="SAM" id="Phobius"/>
    </source>
</evidence>
<keyword evidence="1" id="KW-0812">Transmembrane</keyword>
<dbReference type="OrthoDB" id="371078at2"/>
<dbReference type="RefSeq" id="WP_091547337.1">
    <property type="nucleotide sequence ID" value="NZ_FMUS01000040.1"/>
</dbReference>
<name>A0A1G5L7L8_9FIRM</name>
<accession>A0A1G5L7L8</accession>
<keyword evidence="1" id="KW-0472">Membrane</keyword>
<keyword evidence="1" id="KW-1133">Transmembrane helix</keyword>
<dbReference type="AlphaFoldDB" id="A0A1G5L7L8"/>
<evidence type="ECO:0000313" key="3">
    <source>
        <dbReference type="Proteomes" id="UP000198636"/>
    </source>
</evidence>
<feature type="transmembrane region" description="Helical" evidence="1">
    <location>
        <begin position="172"/>
        <end position="197"/>
    </location>
</feature>
<evidence type="ECO:0000313" key="2">
    <source>
        <dbReference type="EMBL" id="SCZ08169.1"/>
    </source>
</evidence>